<organism evidence="7 8">
    <name type="scientific">Pseudonocardia xishanensis</name>
    <dbReference type="NCBI Taxonomy" id="630995"/>
    <lineage>
        <taxon>Bacteria</taxon>
        <taxon>Bacillati</taxon>
        <taxon>Actinomycetota</taxon>
        <taxon>Actinomycetes</taxon>
        <taxon>Pseudonocardiales</taxon>
        <taxon>Pseudonocardiaceae</taxon>
        <taxon>Pseudonocardia</taxon>
    </lineage>
</organism>
<dbReference type="RefSeq" id="WP_345423987.1">
    <property type="nucleotide sequence ID" value="NZ_BAABGT010000083.1"/>
</dbReference>
<dbReference type="EMBL" id="BAABGT010000083">
    <property type="protein sequence ID" value="GAA4554374.1"/>
    <property type="molecule type" value="Genomic_DNA"/>
</dbReference>
<dbReference type="Gene3D" id="3.40.50.300">
    <property type="entry name" value="P-loop containing nucleotide triphosphate hydrolases"/>
    <property type="match status" value="1"/>
</dbReference>
<dbReference type="PANTHER" id="PTHR22683:SF41">
    <property type="entry name" value="DNA TRANSLOCASE FTSK"/>
    <property type="match status" value="1"/>
</dbReference>
<keyword evidence="1 3" id="KW-0547">Nucleotide-binding</keyword>
<keyword evidence="2 3" id="KW-0067">ATP-binding</keyword>
<feature type="domain" description="FtsK" evidence="6">
    <location>
        <begin position="337"/>
        <end position="530"/>
    </location>
</feature>
<keyword evidence="5" id="KW-1133">Transmembrane helix</keyword>
<accession>A0ABP8RZW5</accession>
<feature type="binding site" evidence="3">
    <location>
        <begin position="353"/>
        <end position="360"/>
    </location>
    <ligand>
        <name>ATP</name>
        <dbReference type="ChEBI" id="CHEBI:30616"/>
    </ligand>
</feature>
<evidence type="ECO:0000256" key="4">
    <source>
        <dbReference type="SAM" id="MobiDB-lite"/>
    </source>
</evidence>
<keyword evidence="8" id="KW-1185">Reference proteome</keyword>
<feature type="transmembrane region" description="Helical" evidence="5">
    <location>
        <begin position="176"/>
        <end position="193"/>
    </location>
</feature>
<keyword evidence="5" id="KW-0812">Transmembrane</keyword>
<dbReference type="InterPro" id="IPR002543">
    <property type="entry name" value="FtsK_dom"/>
</dbReference>
<name>A0ABP8RZW5_9PSEU</name>
<keyword evidence="5" id="KW-0472">Membrane</keyword>
<evidence type="ECO:0000259" key="6">
    <source>
        <dbReference type="PROSITE" id="PS50901"/>
    </source>
</evidence>
<evidence type="ECO:0000313" key="8">
    <source>
        <dbReference type="Proteomes" id="UP001501598"/>
    </source>
</evidence>
<dbReference type="SUPFAM" id="SSF52540">
    <property type="entry name" value="P-loop containing nucleoside triphosphate hydrolases"/>
    <property type="match status" value="1"/>
</dbReference>
<dbReference type="Proteomes" id="UP001501598">
    <property type="component" value="Unassembled WGS sequence"/>
</dbReference>
<dbReference type="InterPro" id="IPR027417">
    <property type="entry name" value="P-loop_NTPase"/>
</dbReference>
<dbReference type="InterPro" id="IPR050206">
    <property type="entry name" value="FtsK/SpoIIIE/SftA"/>
</dbReference>
<gene>
    <name evidence="7" type="ORF">GCM10023175_52110</name>
</gene>
<evidence type="ECO:0000256" key="2">
    <source>
        <dbReference type="ARBA" id="ARBA00022840"/>
    </source>
</evidence>
<evidence type="ECO:0000256" key="5">
    <source>
        <dbReference type="SAM" id="Phobius"/>
    </source>
</evidence>
<comment type="caution">
    <text evidence="7">The sequence shown here is derived from an EMBL/GenBank/DDBJ whole genome shotgun (WGS) entry which is preliminary data.</text>
</comment>
<evidence type="ECO:0000313" key="7">
    <source>
        <dbReference type="EMBL" id="GAA4554374.1"/>
    </source>
</evidence>
<dbReference type="PROSITE" id="PS50901">
    <property type="entry name" value="FTSK"/>
    <property type="match status" value="1"/>
</dbReference>
<feature type="transmembrane region" description="Helical" evidence="5">
    <location>
        <begin position="136"/>
        <end position="156"/>
    </location>
</feature>
<feature type="region of interest" description="Disordered" evidence="4">
    <location>
        <begin position="1"/>
        <end position="23"/>
    </location>
</feature>
<evidence type="ECO:0000256" key="3">
    <source>
        <dbReference type="PROSITE-ProRule" id="PRU00289"/>
    </source>
</evidence>
<dbReference type="PANTHER" id="PTHR22683">
    <property type="entry name" value="SPORULATION PROTEIN RELATED"/>
    <property type="match status" value="1"/>
</dbReference>
<proteinExistence type="predicted"/>
<evidence type="ECO:0000256" key="1">
    <source>
        <dbReference type="ARBA" id="ARBA00022741"/>
    </source>
</evidence>
<sequence length="698" mass="75416">MSTEHTPEAETGELVPVDPPEHPKTIHATALSVRDTERRPIVPAWARNREEARQLAAWLARYGIHVSVYHLTRSPKYGAKLLGRVPAGAWFALVTLHGWVFDTEARPLRADAVTRKDLAGYLTLSKQRNRRVRQRLALLGAAPVGFLVVLVVVWVARVATAAPGSPAPGFWPSPPGWAVLLGAALALAVLGKLGTPADRRVTDVATVTAAAPPRLTAEVVTRALQALGIAALTAKGATISYVAPITRDGPGWRADVDLPFGVTVGDIMERRDRLASGLRRPLGCVWPEAKAEEHEGRLVLWVGDRDMAQQKPAPWPLAKRGSVTLFDPIPFGVDQRGRPVAMTLMFESVLIGAKPRMGKTFALRVLVLAGALDVNTELRLFELKGTGDLSTIEGCCHRYASGADTVALEAAMASLREVYADLDVRAGKIRSLPRAVCPENKVTPEISARRSLGLHPVLLGIDECQELFSHPDYGKEAERLCEAIIKRGPALGIVLILATQRPDAKSLPTGVSANVGIRFCLRVMGQVENDMILGTSSYRNGIRATTFTARDRGIGYLAGVADDPLITRTAYIDGPEAEKIAERARAAREAAGTLSGHALGEQPERDDRSLLDDLATVFATITVDKVWSETVIEKLAELDSGRYGRMSPEALTAAVKPYGLTTGQVHGRLPTGGTANRRGLTREDVQAALDRYRRELTV</sequence>
<protein>
    <submittedName>
        <fullName evidence="7">FtsK/SpoIIIE domain-containing protein</fullName>
    </submittedName>
</protein>
<reference evidence="8" key="1">
    <citation type="journal article" date="2019" name="Int. J. Syst. Evol. Microbiol.">
        <title>The Global Catalogue of Microorganisms (GCM) 10K type strain sequencing project: providing services to taxonomists for standard genome sequencing and annotation.</title>
        <authorList>
            <consortium name="The Broad Institute Genomics Platform"/>
            <consortium name="The Broad Institute Genome Sequencing Center for Infectious Disease"/>
            <person name="Wu L."/>
            <person name="Ma J."/>
        </authorList>
    </citation>
    <scope>NUCLEOTIDE SEQUENCE [LARGE SCALE GENOMIC DNA]</scope>
    <source>
        <strain evidence="8">JCM 17906</strain>
    </source>
</reference>